<comment type="caution">
    <text evidence="1">The sequence shown here is derived from an EMBL/GenBank/DDBJ whole genome shotgun (WGS) entry which is preliminary data.</text>
</comment>
<proteinExistence type="predicted"/>
<evidence type="ECO:0000313" key="1">
    <source>
        <dbReference type="EMBL" id="EJW96277.1"/>
    </source>
</evidence>
<protein>
    <submittedName>
        <fullName evidence="1">Uncharacterized protein</fullName>
    </submittedName>
</protein>
<accession>J9G390</accession>
<gene>
    <name evidence="1" type="ORF">EVA_15617</name>
</gene>
<name>J9G390_9ZZZZ</name>
<sequence>MIINSLCVPFPDPGAPKITIFNIIKALYINSINPIQPPYRYPCMNGQAHHNPNHGPL</sequence>
<dbReference type="AlphaFoldDB" id="J9G390"/>
<reference evidence="1" key="1">
    <citation type="journal article" date="2012" name="PLoS ONE">
        <title>Gene sets for utilization of primary and secondary nutrition supplies in the distal gut of endangered iberian lynx.</title>
        <authorList>
            <person name="Alcaide M."/>
            <person name="Messina E."/>
            <person name="Richter M."/>
            <person name="Bargiela R."/>
            <person name="Peplies J."/>
            <person name="Huws S.A."/>
            <person name="Newbold C.J."/>
            <person name="Golyshin P.N."/>
            <person name="Simon M.A."/>
            <person name="Lopez G."/>
            <person name="Yakimov M.M."/>
            <person name="Ferrer M."/>
        </authorList>
    </citation>
    <scope>NUCLEOTIDE SEQUENCE</scope>
</reference>
<dbReference type="EMBL" id="AMCI01005368">
    <property type="protein sequence ID" value="EJW96277.1"/>
    <property type="molecule type" value="Genomic_DNA"/>
</dbReference>
<organism evidence="1">
    <name type="scientific">gut metagenome</name>
    <dbReference type="NCBI Taxonomy" id="749906"/>
    <lineage>
        <taxon>unclassified sequences</taxon>
        <taxon>metagenomes</taxon>
        <taxon>organismal metagenomes</taxon>
    </lineage>
</organism>